<dbReference type="SMART" id="SM00066">
    <property type="entry name" value="GAL4"/>
    <property type="match status" value="1"/>
</dbReference>
<evidence type="ECO:0000313" key="4">
    <source>
        <dbReference type="Proteomes" id="UP000717696"/>
    </source>
</evidence>
<dbReference type="InterPro" id="IPR001138">
    <property type="entry name" value="Zn2Cys6_DnaBD"/>
</dbReference>
<keyword evidence="1" id="KW-0539">Nucleus</keyword>
<dbReference type="Proteomes" id="UP000717696">
    <property type="component" value="Unassembled WGS sequence"/>
</dbReference>
<dbReference type="Pfam" id="PF00172">
    <property type="entry name" value="Zn_clus"/>
    <property type="match status" value="1"/>
</dbReference>
<dbReference type="Gene3D" id="4.10.240.10">
    <property type="entry name" value="Zn(2)-C6 fungal-type DNA-binding domain"/>
    <property type="match status" value="1"/>
</dbReference>
<organism evidence="3 4">
    <name type="scientific">Dactylonectria estremocensis</name>
    <dbReference type="NCBI Taxonomy" id="1079267"/>
    <lineage>
        <taxon>Eukaryota</taxon>
        <taxon>Fungi</taxon>
        <taxon>Dikarya</taxon>
        <taxon>Ascomycota</taxon>
        <taxon>Pezizomycotina</taxon>
        <taxon>Sordariomycetes</taxon>
        <taxon>Hypocreomycetidae</taxon>
        <taxon>Hypocreales</taxon>
        <taxon>Nectriaceae</taxon>
        <taxon>Dactylonectria</taxon>
    </lineage>
</organism>
<feature type="domain" description="Zn(2)-C6 fungal-type" evidence="2">
    <location>
        <begin position="7"/>
        <end position="51"/>
    </location>
</feature>
<proteinExistence type="predicted"/>
<protein>
    <submittedName>
        <fullName evidence="3">Upc2 protein</fullName>
    </submittedName>
</protein>
<dbReference type="OrthoDB" id="4937900at2759"/>
<sequence length="346" mass="39395">MPRRSHRKSRNGCFECKKRHIRCDETHPECSHLFRDERVCTFTKSLFLPEVHFPTRSKESEIQTANPNAGPAFSSLHMTLLHHAETLMGEYMGLQGQINLIIDVAIDNSITAPYLLDQLLTLSALHLSATNITSSFPLYQYQATELQTRGLGLFNRAKDGTSDSNYMPAFVFASLIGIHILRETLSNHKYNLDAFIDAFVRYALLHRGFRAITNEFWGIILDSNLEPLLYIRDLGDHADKQDPRTETDNLHALFTSLESESASIQACQAALKCVIDVGVHAFFGVLHERQQEALVFFAYYAAILHRYRQVWVFEDFGSSLVHLVSSSLGSLWQNRLSWPVQVFNET</sequence>
<gene>
    <name evidence="3" type="ORF">B0J13DRAFT_585421</name>
</gene>
<dbReference type="CDD" id="cd00067">
    <property type="entry name" value="GAL4"/>
    <property type="match status" value="1"/>
</dbReference>
<dbReference type="EMBL" id="JAGMUU010000011">
    <property type="protein sequence ID" value="KAH7142695.1"/>
    <property type="molecule type" value="Genomic_DNA"/>
</dbReference>
<dbReference type="InterPro" id="IPR053157">
    <property type="entry name" value="Sterol_Uptake_Regulator"/>
</dbReference>
<dbReference type="PANTHER" id="PTHR47784:SF4">
    <property type="entry name" value="ZN(II)2CYS6 TRANSCRIPTION FACTOR (EUROFUNG)"/>
    <property type="match status" value="1"/>
</dbReference>
<dbReference type="SUPFAM" id="SSF57701">
    <property type="entry name" value="Zn2/Cys6 DNA-binding domain"/>
    <property type="match status" value="1"/>
</dbReference>
<evidence type="ECO:0000259" key="2">
    <source>
        <dbReference type="SMART" id="SM00066"/>
    </source>
</evidence>
<name>A0A9P9ESK5_9HYPO</name>
<accession>A0A9P9ESK5</accession>
<evidence type="ECO:0000256" key="1">
    <source>
        <dbReference type="ARBA" id="ARBA00023242"/>
    </source>
</evidence>
<dbReference type="PANTHER" id="PTHR47784">
    <property type="entry name" value="STEROL UPTAKE CONTROL PROTEIN 2"/>
    <property type="match status" value="1"/>
</dbReference>
<dbReference type="GO" id="GO:0008270">
    <property type="term" value="F:zinc ion binding"/>
    <property type="evidence" value="ECO:0007669"/>
    <property type="project" value="InterPro"/>
</dbReference>
<dbReference type="GO" id="GO:0001228">
    <property type="term" value="F:DNA-binding transcription activator activity, RNA polymerase II-specific"/>
    <property type="evidence" value="ECO:0007669"/>
    <property type="project" value="TreeGrafter"/>
</dbReference>
<dbReference type="AlphaFoldDB" id="A0A9P9ESK5"/>
<reference evidence="3" key="1">
    <citation type="journal article" date="2021" name="Nat. Commun.">
        <title>Genetic determinants of endophytism in the Arabidopsis root mycobiome.</title>
        <authorList>
            <person name="Mesny F."/>
            <person name="Miyauchi S."/>
            <person name="Thiergart T."/>
            <person name="Pickel B."/>
            <person name="Atanasova L."/>
            <person name="Karlsson M."/>
            <person name="Huettel B."/>
            <person name="Barry K.W."/>
            <person name="Haridas S."/>
            <person name="Chen C."/>
            <person name="Bauer D."/>
            <person name="Andreopoulos W."/>
            <person name="Pangilinan J."/>
            <person name="LaButti K."/>
            <person name="Riley R."/>
            <person name="Lipzen A."/>
            <person name="Clum A."/>
            <person name="Drula E."/>
            <person name="Henrissat B."/>
            <person name="Kohler A."/>
            <person name="Grigoriev I.V."/>
            <person name="Martin F.M."/>
            <person name="Hacquard S."/>
        </authorList>
    </citation>
    <scope>NUCLEOTIDE SEQUENCE</scope>
    <source>
        <strain evidence="3">MPI-CAGE-AT-0021</strain>
    </source>
</reference>
<comment type="caution">
    <text evidence="3">The sequence shown here is derived from an EMBL/GenBank/DDBJ whole genome shotgun (WGS) entry which is preliminary data.</text>
</comment>
<evidence type="ECO:0000313" key="3">
    <source>
        <dbReference type="EMBL" id="KAH7142695.1"/>
    </source>
</evidence>
<keyword evidence="4" id="KW-1185">Reference proteome</keyword>
<dbReference type="InterPro" id="IPR036864">
    <property type="entry name" value="Zn2-C6_fun-type_DNA-bd_sf"/>
</dbReference>